<keyword evidence="2" id="KW-0121">Carboxypeptidase</keyword>
<accession>A0AA50KL19</accession>
<feature type="domain" description="Peptidase M15A C-terminal" evidence="1">
    <location>
        <begin position="5"/>
        <end position="108"/>
    </location>
</feature>
<evidence type="ECO:0000259" key="1">
    <source>
        <dbReference type="Pfam" id="PF08291"/>
    </source>
</evidence>
<dbReference type="InterPro" id="IPR013230">
    <property type="entry name" value="Peptidase_M15A_C"/>
</dbReference>
<evidence type="ECO:0000313" key="2">
    <source>
        <dbReference type="EMBL" id="WMC09494.1"/>
    </source>
</evidence>
<gene>
    <name evidence="2" type="ORF">PU634_10240</name>
</gene>
<name>A0AA50KL19_9GAMM</name>
<dbReference type="Pfam" id="PF08291">
    <property type="entry name" value="Peptidase_M15_3"/>
    <property type="match status" value="1"/>
</dbReference>
<dbReference type="GO" id="GO:0004180">
    <property type="term" value="F:carboxypeptidase activity"/>
    <property type="evidence" value="ECO:0007669"/>
    <property type="project" value="UniProtKB-KW"/>
</dbReference>
<organism evidence="2 3">
    <name type="scientific">Oceanimonas pelagia</name>
    <dbReference type="NCBI Taxonomy" id="3028314"/>
    <lineage>
        <taxon>Bacteria</taxon>
        <taxon>Pseudomonadati</taxon>
        <taxon>Pseudomonadota</taxon>
        <taxon>Gammaproteobacteria</taxon>
        <taxon>Aeromonadales</taxon>
        <taxon>Aeromonadaceae</taxon>
        <taxon>Oceanimonas</taxon>
    </lineage>
</organism>
<keyword evidence="2" id="KW-0645">Protease</keyword>
<keyword evidence="2" id="KW-0378">Hydrolase</keyword>
<dbReference type="EMBL" id="CP118224">
    <property type="protein sequence ID" value="WMC09494.1"/>
    <property type="molecule type" value="Genomic_DNA"/>
</dbReference>
<reference evidence="2 3" key="1">
    <citation type="submission" date="2023-02" db="EMBL/GenBank/DDBJ databases">
        <title>Complete genome sequence of a novel bacterium Oceanimonas sp. NTOU-MSR1 isolated from marine coast sediment.</title>
        <authorList>
            <person name="Yang H.-T."/>
            <person name="Chen Y.-L."/>
            <person name="Ho Y.-N."/>
        </authorList>
    </citation>
    <scope>NUCLEOTIDE SEQUENCE [LARGE SCALE GENOMIC DNA]</scope>
    <source>
        <strain evidence="2 3">NTOU-MSR1</strain>
    </source>
</reference>
<proteinExistence type="predicted"/>
<dbReference type="Gene3D" id="3.30.1380.10">
    <property type="match status" value="1"/>
</dbReference>
<dbReference type="InterPro" id="IPR009045">
    <property type="entry name" value="Zn_M74/Hedgehog-like"/>
</dbReference>
<dbReference type="KEGG" id="ope:PU634_10240"/>
<dbReference type="SUPFAM" id="SSF55166">
    <property type="entry name" value="Hedgehog/DD-peptidase"/>
    <property type="match status" value="1"/>
</dbReference>
<dbReference type="Proteomes" id="UP001223802">
    <property type="component" value="Chromosome"/>
</dbReference>
<dbReference type="RefSeq" id="WP_306760689.1">
    <property type="nucleotide sequence ID" value="NZ_CP118224.1"/>
</dbReference>
<keyword evidence="3" id="KW-1185">Reference proteome</keyword>
<evidence type="ECO:0000313" key="3">
    <source>
        <dbReference type="Proteomes" id="UP001223802"/>
    </source>
</evidence>
<protein>
    <submittedName>
        <fullName evidence="2">D-Ala-D-Ala carboxypeptidase family metallohydrolase</fullName>
    </submittedName>
</protein>
<dbReference type="AlphaFoldDB" id="A0AA50KL19"/>
<sequence length="121" mass="13286">MALKYFKREEFACPHCGENHIEQGFVQRLDKARAAAGVPFVINSGYRCKIHNADVGGVESSAHRVGLAADIKTPNSVVRFKILKALLDEGFTRIGVYSEGAGDFIHVDADPRKPAEVCWAK</sequence>